<dbReference type="GO" id="GO:0005886">
    <property type="term" value="C:plasma membrane"/>
    <property type="evidence" value="ECO:0007669"/>
    <property type="project" value="UniProtKB-SubCell"/>
</dbReference>
<dbReference type="Pfam" id="PF00072">
    <property type="entry name" value="Response_reg"/>
    <property type="match status" value="1"/>
</dbReference>
<dbReference type="SUPFAM" id="SSF47384">
    <property type="entry name" value="Homodimeric domain of signal transducing histidine kinase"/>
    <property type="match status" value="1"/>
</dbReference>
<dbReference type="Gene3D" id="3.30.450.20">
    <property type="entry name" value="PAS domain"/>
    <property type="match status" value="2"/>
</dbReference>
<keyword evidence="6" id="KW-0418">Kinase</keyword>
<dbReference type="SMART" id="SM00388">
    <property type="entry name" value="HisKA"/>
    <property type="match status" value="1"/>
</dbReference>
<dbReference type="Pfam" id="PF02518">
    <property type="entry name" value="HATPase_c"/>
    <property type="match status" value="1"/>
</dbReference>
<protein>
    <recommendedName>
        <fullName evidence="3">histidine kinase</fullName>
        <ecNumber evidence="3">2.7.13.3</ecNumber>
    </recommendedName>
</protein>
<dbReference type="CDD" id="cd00082">
    <property type="entry name" value="HisKA"/>
    <property type="match status" value="1"/>
</dbReference>
<dbReference type="PROSITE" id="PS50112">
    <property type="entry name" value="PAS"/>
    <property type="match status" value="1"/>
</dbReference>
<comment type="catalytic activity">
    <reaction evidence="1">
        <text>ATP + protein L-histidine = ADP + protein N-phospho-L-histidine.</text>
        <dbReference type="EC" id="2.7.13.3"/>
    </reaction>
</comment>
<dbReference type="Proteomes" id="UP000269265">
    <property type="component" value="Unassembled WGS sequence"/>
</dbReference>
<dbReference type="SUPFAM" id="SSF52172">
    <property type="entry name" value="CheY-like"/>
    <property type="match status" value="1"/>
</dbReference>
<feature type="domain" description="PAC" evidence="11">
    <location>
        <begin position="235"/>
        <end position="286"/>
    </location>
</feature>
<evidence type="ECO:0000313" key="12">
    <source>
        <dbReference type="EMBL" id="RRS03676.1"/>
    </source>
</evidence>
<dbReference type="OrthoDB" id="5519028at2"/>
<dbReference type="InterPro" id="IPR003594">
    <property type="entry name" value="HATPase_dom"/>
</dbReference>
<dbReference type="InterPro" id="IPR013767">
    <property type="entry name" value="PAS_fold"/>
</dbReference>
<dbReference type="InterPro" id="IPR001789">
    <property type="entry name" value="Sig_transdc_resp-reg_receiver"/>
</dbReference>
<feature type="domain" description="PAS" evidence="10">
    <location>
        <begin position="29"/>
        <end position="94"/>
    </location>
</feature>
<evidence type="ECO:0000259" key="9">
    <source>
        <dbReference type="PROSITE" id="PS50110"/>
    </source>
</evidence>
<gene>
    <name evidence="12" type="ORF">EIP75_13865</name>
</gene>
<dbReference type="Pfam" id="PF00989">
    <property type="entry name" value="PAS"/>
    <property type="match status" value="1"/>
</dbReference>
<dbReference type="PRINTS" id="PR00344">
    <property type="entry name" value="BCTRLSENSOR"/>
</dbReference>
<dbReference type="PROSITE" id="PS50113">
    <property type="entry name" value="PAC"/>
    <property type="match status" value="2"/>
</dbReference>
<feature type="domain" description="Histidine kinase" evidence="8">
    <location>
        <begin position="303"/>
        <end position="521"/>
    </location>
</feature>
<feature type="domain" description="PAC" evidence="11">
    <location>
        <begin position="103"/>
        <end position="155"/>
    </location>
</feature>
<feature type="modified residue" description="4-aspartylphosphate" evidence="7">
    <location>
        <position position="596"/>
    </location>
</feature>
<dbReference type="InterPro" id="IPR000014">
    <property type="entry name" value="PAS"/>
</dbReference>
<dbReference type="InterPro" id="IPR036097">
    <property type="entry name" value="HisK_dim/P_sf"/>
</dbReference>
<proteinExistence type="predicted"/>
<dbReference type="SMART" id="SM00387">
    <property type="entry name" value="HATPase_c"/>
    <property type="match status" value="1"/>
</dbReference>
<dbReference type="Pfam" id="PF08447">
    <property type="entry name" value="PAS_3"/>
    <property type="match status" value="1"/>
</dbReference>
<dbReference type="InterPro" id="IPR035965">
    <property type="entry name" value="PAS-like_dom_sf"/>
</dbReference>
<comment type="subcellular location">
    <subcellularLocation>
        <location evidence="2">Cell inner membrane</location>
        <topology evidence="2">Multi-pass membrane protein</topology>
    </subcellularLocation>
</comment>
<accession>A0A426V9R4</accession>
<dbReference type="SMART" id="SM00448">
    <property type="entry name" value="REC"/>
    <property type="match status" value="1"/>
</dbReference>
<dbReference type="NCBIfam" id="TIGR00229">
    <property type="entry name" value="sensory_box"/>
    <property type="match status" value="1"/>
</dbReference>
<dbReference type="Gene3D" id="3.30.565.10">
    <property type="entry name" value="Histidine kinase-like ATPase, C-terminal domain"/>
    <property type="match status" value="1"/>
</dbReference>
<dbReference type="SMART" id="SM00086">
    <property type="entry name" value="PAC"/>
    <property type="match status" value="2"/>
</dbReference>
<dbReference type="SUPFAM" id="SSF55785">
    <property type="entry name" value="PYP-like sensor domain (PAS domain)"/>
    <property type="match status" value="2"/>
</dbReference>
<dbReference type="GO" id="GO:0006355">
    <property type="term" value="P:regulation of DNA-templated transcription"/>
    <property type="evidence" value="ECO:0007669"/>
    <property type="project" value="InterPro"/>
</dbReference>
<keyword evidence="13" id="KW-1185">Reference proteome</keyword>
<dbReference type="GO" id="GO:0000155">
    <property type="term" value="F:phosphorelay sensor kinase activity"/>
    <property type="evidence" value="ECO:0007669"/>
    <property type="project" value="InterPro"/>
</dbReference>
<dbReference type="Gene3D" id="1.10.287.130">
    <property type="match status" value="1"/>
</dbReference>
<evidence type="ECO:0000256" key="5">
    <source>
        <dbReference type="ARBA" id="ARBA00022679"/>
    </source>
</evidence>
<name>A0A426V9R4_9BURK</name>
<dbReference type="InterPro" id="IPR011006">
    <property type="entry name" value="CheY-like_superfamily"/>
</dbReference>
<evidence type="ECO:0000256" key="6">
    <source>
        <dbReference type="ARBA" id="ARBA00022777"/>
    </source>
</evidence>
<dbReference type="SUPFAM" id="SSF55874">
    <property type="entry name" value="ATPase domain of HSP90 chaperone/DNA topoisomerase II/histidine kinase"/>
    <property type="match status" value="1"/>
</dbReference>
<dbReference type="InterPro" id="IPR004358">
    <property type="entry name" value="Sig_transdc_His_kin-like_C"/>
</dbReference>
<dbReference type="PROSITE" id="PS50109">
    <property type="entry name" value="HIS_KIN"/>
    <property type="match status" value="1"/>
</dbReference>
<dbReference type="InterPro" id="IPR000700">
    <property type="entry name" value="PAS-assoc_C"/>
</dbReference>
<evidence type="ECO:0000259" key="8">
    <source>
        <dbReference type="PROSITE" id="PS50109"/>
    </source>
</evidence>
<dbReference type="AlphaFoldDB" id="A0A426V9R4"/>
<evidence type="ECO:0000256" key="7">
    <source>
        <dbReference type="PROSITE-ProRule" id="PRU00169"/>
    </source>
</evidence>
<evidence type="ECO:0000313" key="13">
    <source>
        <dbReference type="Proteomes" id="UP000269265"/>
    </source>
</evidence>
<dbReference type="InterPro" id="IPR001610">
    <property type="entry name" value="PAC"/>
</dbReference>
<comment type="caution">
    <text evidence="12">The sequence shown here is derived from an EMBL/GenBank/DDBJ whole genome shotgun (WGS) entry which is preliminary data.</text>
</comment>
<dbReference type="FunFam" id="3.30.565.10:FF:000006">
    <property type="entry name" value="Sensor histidine kinase WalK"/>
    <property type="match status" value="1"/>
</dbReference>
<dbReference type="CDD" id="cd00130">
    <property type="entry name" value="PAS"/>
    <property type="match status" value="2"/>
</dbReference>
<evidence type="ECO:0000259" key="10">
    <source>
        <dbReference type="PROSITE" id="PS50112"/>
    </source>
</evidence>
<dbReference type="InterPro" id="IPR013655">
    <property type="entry name" value="PAS_fold_3"/>
</dbReference>
<dbReference type="SMART" id="SM00091">
    <property type="entry name" value="PAS"/>
    <property type="match status" value="1"/>
</dbReference>
<dbReference type="InterPro" id="IPR036890">
    <property type="entry name" value="HATPase_C_sf"/>
</dbReference>
<evidence type="ECO:0000259" key="11">
    <source>
        <dbReference type="PROSITE" id="PS50113"/>
    </source>
</evidence>
<organism evidence="12 13">
    <name type="scientific">Aquabacterium soli</name>
    <dbReference type="NCBI Taxonomy" id="2493092"/>
    <lineage>
        <taxon>Bacteria</taxon>
        <taxon>Pseudomonadati</taxon>
        <taxon>Pseudomonadota</taxon>
        <taxon>Betaproteobacteria</taxon>
        <taxon>Burkholderiales</taxon>
        <taxon>Aquabacterium</taxon>
    </lineage>
</organism>
<evidence type="ECO:0000256" key="4">
    <source>
        <dbReference type="ARBA" id="ARBA00022553"/>
    </source>
</evidence>
<evidence type="ECO:0000256" key="2">
    <source>
        <dbReference type="ARBA" id="ARBA00004429"/>
    </source>
</evidence>
<dbReference type="Gene3D" id="3.40.50.2300">
    <property type="match status" value="1"/>
</dbReference>
<keyword evidence="5" id="KW-0808">Transferase</keyword>
<feature type="domain" description="Response regulatory" evidence="9">
    <location>
        <begin position="546"/>
        <end position="663"/>
    </location>
</feature>
<dbReference type="InterPro" id="IPR005467">
    <property type="entry name" value="His_kinase_dom"/>
</dbReference>
<dbReference type="Pfam" id="PF00512">
    <property type="entry name" value="HisKA"/>
    <property type="match status" value="1"/>
</dbReference>
<dbReference type="CDD" id="cd00075">
    <property type="entry name" value="HATPase"/>
    <property type="match status" value="1"/>
</dbReference>
<evidence type="ECO:0000256" key="3">
    <source>
        <dbReference type="ARBA" id="ARBA00012438"/>
    </source>
</evidence>
<evidence type="ECO:0000256" key="1">
    <source>
        <dbReference type="ARBA" id="ARBA00000085"/>
    </source>
</evidence>
<dbReference type="EMBL" id="RSED01000010">
    <property type="protein sequence ID" value="RRS03676.1"/>
    <property type="molecule type" value="Genomic_DNA"/>
</dbReference>
<keyword evidence="4 7" id="KW-0597">Phosphoprotein</keyword>
<sequence length="668" mass="73531">MSSTAGSPQPPTADDIATLRAELEAARAEADRYRASFELSASGQVLSTLDGRMTLVNDRGCAILGHRREALLGRHFSEITHPDDLATNTALLEQLRIGLLPSLRLDKRYIRADGTAVWCAIHVAVIRDTAGRPTALLAVINDISERKRIEAELRERNDVLAGLSAHMPSALFIYKVDQQGHRSLPYLSESMSTMFELDLPTLRQDATLLAQRIHPDDVHRLGAEADESHRTLEPIQQEYRVLLPSRGLRWVAARSMPHRMPDGSTQWYGVMTDITEQKLYQEALVNAQAADRANQAKSDFLSRMSHELRTPLNAVIGFAQLLRMDTQRALDEEQRRRVGLIEEAGAHLQAVINDVLDLSRIEVGSLPLSIESLNLRALTDEALNMVEESAHAAAVRLLPLEVAADLYVRGDRVRLRQVLVNLLSNAIKYNRQGGTVQIKARAQGSEVHLDVTDNGIGMSEEQQQHLFEPFNRLGVESSGVDGTGIGLVIVRKLLELMEGGIKVTSHKGRGTTVCISLASALPAAPDLPAARASEDEPAAAPLRTGTLLYAEDNDVNVMLVEQILALRPEWTLLVAVSGRQALALAHETHPDLLLLDMHLGDMTGFEVVNELDKDDRLSRIPRVALSADAMPDQIHAAKARGFEAYLTKPLDVSNLLDCLDEHMRRLGG</sequence>
<dbReference type="InterPro" id="IPR003661">
    <property type="entry name" value="HisK_dim/P_dom"/>
</dbReference>
<dbReference type="EC" id="2.7.13.3" evidence="3"/>
<dbReference type="PANTHER" id="PTHR43047">
    <property type="entry name" value="TWO-COMPONENT HISTIDINE PROTEIN KINASE"/>
    <property type="match status" value="1"/>
</dbReference>
<dbReference type="PROSITE" id="PS50110">
    <property type="entry name" value="RESPONSE_REGULATORY"/>
    <property type="match status" value="1"/>
</dbReference>
<dbReference type="RefSeq" id="WP_125243882.1">
    <property type="nucleotide sequence ID" value="NZ_RSED01000010.1"/>
</dbReference>
<reference evidence="12 13" key="1">
    <citation type="submission" date="2018-12" db="EMBL/GenBank/DDBJ databases">
        <title>The whole draft genome of Aquabacterium sp. SJQ9.</title>
        <authorList>
            <person name="Sun L."/>
            <person name="Gao X."/>
            <person name="Chen W."/>
            <person name="Huang K."/>
        </authorList>
    </citation>
    <scope>NUCLEOTIDE SEQUENCE [LARGE SCALE GENOMIC DNA]</scope>
    <source>
        <strain evidence="12 13">SJQ9</strain>
    </source>
</reference>